<accession>A8AGA7</accession>
<protein>
    <submittedName>
        <fullName evidence="1">Uncharacterized protein</fullName>
    </submittedName>
</protein>
<proteinExistence type="predicted"/>
<dbReference type="EMBL" id="CP000822">
    <property type="protein sequence ID" value="ABV12520.1"/>
    <property type="molecule type" value="Genomic_DNA"/>
</dbReference>
<evidence type="ECO:0000313" key="2">
    <source>
        <dbReference type="Proteomes" id="UP000008148"/>
    </source>
</evidence>
<evidence type="ECO:0000313" key="1">
    <source>
        <dbReference type="EMBL" id="ABV12520.1"/>
    </source>
</evidence>
<dbReference type="HOGENOM" id="CLU_2681043_0_0_6"/>
<sequence>MVESLRHHPPWVRRTPGENQQRINLMPYLSRDECCAGLLLQHELHLIRNVHIFFGLNFPHVCVRILRLRVYPNS</sequence>
<reference evidence="1 2" key="1">
    <citation type="submission" date="2007-08" db="EMBL/GenBank/DDBJ databases">
        <authorList>
            <consortium name="The Citrobacter koseri Genome Sequencing Project"/>
            <person name="McClelland M."/>
            <person name="Sanderson E.K."/>
            <person name="Porwollik S."/>
            <person name="Spieth J."/>
            <person name="Clifton W.S."/>
            <person name="Latreille P."/>
            <person name="Courtney L."/>
            <person name="Wang C."/>
            <person name="Pepin K."/>
            <person name="Bhonagiri V."/>
            <person name="Nash W."/>
            <person name="Johnson M."/>
            <person name="Thiruvilangam P."/>
            <person name="Wilson R."/>
        </authorList>
    </citation>
    <scope>NUCLEOTIDE SEQUENCE [LARGE SCALE GENOMIC DNA]</scope>
    <source>
        <strain evidence="2">ATCC BAA-895 / CDC 4225-83 / SGSC4696</strain>
    </source>
</reference>
<dbReference type="AlphaFoldDB" id="A8AGA7"/>
<name>A8AGA7_CITK8</name>
<dbReference type="KEGG" id="cko:CKO_01384"/>
<organism evidence="1 2">
    <name type="scientific">Citrobacter koseri (strain ATCC BAA-895 / CDC 4225-83 / SGSC4696)</name>
    <dbReference type="NCBI Taxonomy" id="290338"/>
    <lineage>
        <taxon>Bacteria</taxon>
        <taxon>Pseudomonadati</taxon>
        <taxon>Pseudomonadota</taxon>
        <taxon>Gammaproteobacteria</taxon>
        <taxon>Enterobacterales</taxon>
        <taxon>Enterobacteriaceae</taxon>
        <taxon>Citrobacter</taxon>
    </lineage>
</organism>
<keyword evidence="2" id="KW-1185">Reference proteome</keyword>
<dbReference type="Proteomes" id="UP000008148">
    <property type="component" value="Chromosome"/>
</dbReference>
<gene>
    <name evidence="1" type="ordered locus">CKO_01384</name>
</gene>